<dbReference type="GO" id="GO:0016491">
    <property type="term" value="F:oxidoreductase activity"/>
    <property type="evidence" value="ECO:0007669"/>
    <property type="project" value="UniProtKB-KW"/>
</dbReference>
<dbReference type="Proteomes" id="UP001383192">
    <property type="component" value="Unassembled WGS sequence"/>
</dbReference>
<reference evidence="2 3" key="1">
    <citation type="submission" date="2024-01" db="EMBL/GenBank/DDBJ databases">
        <title>A draft genome for a cacao thread blight-causing isolate of Paramarasmius palmivorus.</title>
        <authorList>
            <person name="Baruah I.K."/>
            <person name="Bukari Y."/>
            <person name="Amoako-Attah I."/>
            <person name="Meinhardt L.W."/>
            <person name="Bailey B.A."/>
            <person name="Cohen S.P."/>
        </authorList>
    </citation>
    <scope>NUCLEOTIDE SEQUENCE [LARGE SCALE GENOMIC DNA]</scope>
    <source>
        <strain evidence="2 3">GH-12</strain>
    </source>
</reference>
<sequence>MATKANSSSQTQTKFFDLWPVPSAPPFPSSPSRIAGATPESTQKLRDLLKLNHENWHIFYDEIGRHDHMTHHIIALWSLGADAKVLQAAYDLHVVLQVPVGGDKAERITKDNVFDHLGDRTYYKAYMDFFTEVVREKGTAATLEEYIFADKANFGSTNKDDQHPEMLNRFLGGLLHSIIHVGYGVEFGIPGMVVEGLAQTAVSDDTSSPLVLQSLFAESNGVNGASGKDKNGVHLFTVLGRVLQDERFEVNFDGSLQALFVLSDKLAGACFDAAGDWLPDMHPSSELVQQKIQELEWAVSVMCIISGFEKGKEYNADFIGSLFFGSLVPALAPRSQALLLRTYFSLVLAVWSTLGRPQLDVEGFFAASPSFEGPNHTPAPAKFALAPSTNPNPWLEIFRRALVHPDDHLAKFQRSMHHYANKYGSVHAGYFANAELPGADKIDGTLFVRGAVLAAKRLAREVDELPPHMTFWDRRSFNRSVTKSIY</sequence>
<proteinExistence type="predicted"/>
<gene>
    <name evidence="2" type="ORF">VNI00_006686</name>
</gene>
<dbReference type="PANTHER" id="PTHR35870:SF1">
    <property type="entry name" value="PROTEIN, PUTATIVE (AFU_ORTHOLOGUE AFUA_5G03330)-RELATED"/>
    <property type="match status" value="1"/>
</dbReference>
<dbReference type="EMBL" id="JAYKXP010000020">
    <property type="protein sequence ID" value="KAK7047455.1"/>
    <property type="molecule type" value="Genomic_DNA"/>
</dbReference>
<evidence type="ECO:0000313" key="3">
    <source>
        <dbReference type="Proteomes" id="UP001383192"/>
    </source>
</evidence>
<keyword evidence="3" id="KW-1185">Reference proteome</keyword>
<organism evidence="2 3">
    <name type="scientific">Paramarasmius palmivorus</name>
    <dbReference type="NCBI Taxonomy" id="297713"/>
    <lineage>
        <taxon>Eukaryota</taxon>
        <taxon>Fungi</taxon>
        <taxon>Dikarya</taxon>
        <taxon>Basidiomycota</taxon>
        <taxon>Agaricomycotina</taxon>
        <taxon>Agaricomycetes</taxon>
        <taxon>Agaricomycetidae</taxon>
        <taxon>Agaricales</taxon>
        <taxon>Marasmiineae</taxon>
        <taxon>Marasmiaceae</taxon>
        <taxon>Paramarasmius</taxon>
    </lineage>
</organism>
<dbReference type="AlphaFoldDB" id="A0AAW0D763"/>
<evidence type="ECO:0008006" key="4">
    <source>
        <dbReference type="Google" id="ProtNLM"/>
    </source>
</evidence>
<dbReference type="Pfam" id="PF14027">
    <property type="entry name" value="Questin_oxidase"/>
    <property type="match status" value="1"/>
</dbReference>
<protein>
    <recommendedName>
        <fullName evidence="4">Oxidoreductase AflY</fullName>
    </recommendedName>
</protein>
<dbReference type="PANTHER" id="PTHR35870">
    <property type="entry name" value="PROTEIN, PUTATIVE (AFU_ORTHOLOGUE AFUA_5G03330)-RELATED"/>
    <property type="match status" value="1"/>
</dbReference>
<evidence type="ECO:0000256" key="1">
    <source>
        <dbReference type="ARBA" id="ARBA00023002"/>
    </source>
</evidence>
<keyword evidence="1" id="KW-0560">Oxidoreductase</keyword>
<name>A0AAW0D763_9AGAR</name>
<comment type="caution">
    <text evidence="2">The sequence shown here is derived from an EMBL/GenBank/DDBJ whole genome shotgun (WGS) entry which is preliminary data.</text>
</comment>
<accession>A0AAW0D763</accession>
<evidence type="ECO:0000313" key="2">
    <source>
        <dbReference type="EMBL" id="KAK7047455.1"/>
    </source>
</evidence>
<dbReference type="InterPro" id="IPR025337">
    <property type="entry name" value="Questin_oxidase-like"/>
</dbReference>